<dbReference type="Proteomes" id="UP000533476">
    <property type="component" value="Unassembled WGS sequence"/>
</dbReference>
<evidence type="ECO:0000313" key="2">
    <source>
        <dbReference type="EMBL" id="NMP25104.1"/>
    </source>
</evidence>
<accession>A0A7Y0LAY8</accession>
<proteinExistence type="predicted"/>
<dbReference type="RefSeq" id="WP_169103301.1">
    <property type="nucleotide sequence ID" value="NZ_JABBVZ010000236.1"/>
</dbReference>
<keyword evidence="3" id="KW-1185">Reference proteome</keyword>
<dbReference type="InterPro" id="IPR010982">
    <property type="entry name" value="Lambda_DNA-bd_dom_sf"/>
</dbReference>
<dbReference type="SUPFAM" id="SSF48452">
    <property type="entry name" value="TPR-like"/>
    <property type="match status" value="1"/>
</dbReference>
<dbReference type="PROSITE" id="PS50943">
    <property type="entry name" value="HTH_CROC1"/>
    <property type="match status" value="1"/>
</dbReference>
<dbReference type="Pfam" id="PF01381">
    <property type="entry name" value="HTH_3"/>
    <property type="match status" value="1"/>
</dbReference>
<dbReference type="GO" id="GO:0003677">
    <property type="term" value="F:DNA binding"/>
    <property type="evidence" value="ECO:0007669"/>
    <property type="project" value="InterPro"/>
</dbReference>
<dbReference type="InterPro" id="IPR011990">
    <property type="entry name" value="TPR-like_helical_dom_sf"/>
</dbReference>
<feature type="domain" description="HTH cro/C1-type" evidence="1">
    <location>
        <begin position="9"/>
        <end position="61"/>
    </location>
</feature>
<dbReference type="AlphaFoldDB" id="A0A7Y0LAY8"/>
<dbReference type="SMART" id="SM00530">
    <property type="entry name" value="HTH_XRE"/>
    <property type="match status" value="1"/>
</dbReference>
<evidence type="ECO:0000313" key="3">
    <source>
        <dbReference type="Proteomes" id="UP000533476"/>
    </source>
</evidence>
<evidence type="ECO:0000259" key="1">
    <source>
        <dbReference type="PROSITE" id="PS50943"/>
    </source>
</evidence>
<protein>
    <submittedName>
        <fullName evidence="2">Helix-turn-helix transcriptional regulator</fullName>
    </submittedName>
</protein>
<dbReference type="CDD" id="cd00093">
    <property type="entry name" value="HTH_XRE"/>
    <property type="match status" value="1"/>
</dbReference>
<name>A0A7Y0LAY8_9FIRM</name>
<dbReference type="Gene3D" id="1.10.260.40">
    <property type="entry name" value="lambda repressor-like DNA-binding domains"/>
    <property type="match status" value="1"/>
</dbReference>
<reference evidence="2 3" key="1">
    <citation type="submission" date="2020-04" db="EMBL/GenBank/DDBJ databases">
        <authorList>
            <person name="Zhang R."/>
            <person name="Schippers A."/>
        </authorList>
    </citation>
    <scope>NUCLEOTIDE SEQUENCE [LARGE SCALE GENOMIC DNA]</scope>
    <source>
        <strain evidence="2 3">DSM 109850</strain>
    </source>
</reference>
<organism evidence="2 3">
    <name type="scientific">Sulfobacillus harzensis</name>
    <dbReference type="NCBI Taxonomy" id="2729629"/>
    <lineage>
        <taxon>Bacteria</taxon>
        <taxon>Bacillati</taxon>
        <taxon>Bacillota</taxon>
        <taxon>Clostridia</taxon>
        <taxon>Eubacteriales</taxon>
        <taxon>Clostridiales Family XVII. Incertae Sedis</taxon>
        <taxon>Sulfobacillus</taxon>
    </lineage>
</organism>
<dbReference type="EMBL" id="JABBVZ010000236">
    <property type="protein sequence ID" value="NMP25104.1"/>
    <property type="molecule type" value="Genomic_DNA"/>
</dbReference>
<dbReference type="SUPFAM" id="SSF47413">
    <property type="entry name" value="lambda repressor-like DNA-binding domains"/>
    <property type="match status" value="1"/>
</dbReference>
<gene>
    <name evidence="2" type="ORF">HIJ39_22670</name>
</gene>
<comment type="caution">
    <text evidence="2">The sequence shown here is derived from an EMBL/GenBank/DDBJ whole genome shotgun (WGS) entry which is preliminary data.</text>
</comment>
<dbReference type="InterPro" id="IPR001387">
    <property type="entry name" value="Cro/C1-type_HTH"/>
</dbReference>
<sequence>MDTAKGRAIREARKAKKLSQEALARDTCDRSTISRIERGEYDPPTDLWRRLANRLDLPASLPPDYTGTRLATAPHTAMREIRIALLSNRPNEAIQNASTTFWTLLEAGSVDVAVDFGLELLRVFKETDLYNDREWIPLISALLFHQVSRRAYHDVFRLGLVLQRLNGNVGRYDDVVTMGRILASMNPPLNIRVELLVGMGTAYLRAGKPADALFTFDQAVEGVSMSQSETVYARALHGLSAAHLSLQGWNNATHFAAQASLHYQAISHEFYWLARQNWANATLQDKKGTDVGLDVLRECAEHWIDEQRYAEFLSVAEDIFVWGRRYAPTLAEDTLNTALGEFS</sequence>